<proteinExistence type="predicted"/>
<dbReference type="EMBL" id="BGPR01000737">
    <property type="protein sequence ID" value="GBM33585.1"/>
    <property type="molecule type" value="Genomic_DNA"/>
</dbReference>
<evidence type="ECO:0000313" key="2">
    <source>
        <dbReference type="EMBL" id="GBM33585.1"/>
    </source>
</evidence>
<keyword evidence="1" id="KW-0472">Membrane</keyword>
<evidence type="ECO:0000313" key="3">
    <source>
        <dbReference type="Proteomes" id="UP000499080"/>
    </source>
</evidence>
<gene>
    <name evidence="2" type="ORF">AVEN_181830_1</name>
</gene>
<reference evidence="2 3" key="1">
    <citation type="journal article" date="2019" name="Sci. Rep.">
        <title>Orb-weaving spider Araneus ventricosus genome elucidates the spidroin gene catalogue.</title>
        <authorList>
            <person name="Kono N."/>
            <person name="Nakamura H."/>
            <person name="Ohtoshi R."/>
            <person name="Moran D.A.P."/>
            <person name="Shinohara A."/>
            <person name="Yoshida Y."/>
            <person name="Fujiwara M."/>
            <person name="Mori M."/>
            <person name="Tomita M."/>
            <person name="Arakawa K."/>
        </authorList>
    </citation>
    <scope>NUCLEOTIDE SEQUENCE [LARGE SCALE GENOMIC DNA]</scope>
</reference>
<organism evidence="2 3">
    <name type="scientific">Araneus ventricosus</name>
    <name type="common">Orbweaver spider</name>
    <name type="synonym">Epeira ventricosa</name>
    <dbReference type="NCBI Taxonomy" id="182803"/>
    <lineage>
        <taxon>Eukaryota</taxon>
        <taxon>Metazoa</taxon>
        <taxon>Ecdysozoa</taxon>
        <taxon>Arthropoda</taxon>
        <taxon>Chelicerata</taxon>
        <taxon>Arachnida</taxon>
        <taxon>Araneae</taxon>
        <taxon>Araneomorphae</taxon>
        <taxon>Entelegynae</taxon>
        <taxon>Araneoidea</taxon>
        <taxon>Araneidae</taxon>
        <taxon>Araneus</taxon>
    </lineage>
</organism>
<keyword evidence="1" id="KW-0812">Transmembrane</keyword>
<comment type="caution">
    <text evidence="2">The sequence shown here is derived from an EMBL/GenBank/DDBJ whole genome shotgun (WGS) entry which is preliminary data.</text>
</comment>
<keyword evidence="3" id="KW-1185">Reference proteome</keyword>
<protein>
    <submittedName>
        <fullName evidence="2">Uncharacterized protein</fullName>
    </submittedName>
</protein>
<feature type="transmembrane region" description="Helical" evidence="1">
    <location>
        <begin position="78"/>
        <end position="96"/>
    </location>
</feature>
<dbReference type="AlphaFoldDB" id="A0A4Y2F0E5"/>
<accession>A0A4Y2F0E5</accession>
<keyword evidence="1" id="KW-1133">Transmembrane helix</keyword>
<evidence type="ECO:0000256" key="1">
    <source>
        <dbReference type="SAM" id="Phobius"/>
    </source>
</evidence>
<sequence>MASGTGTWNSVQSTLLVPCPSNRFSLCHGIRHGDMGRRSVYSTCPMSIQPVQSLSWHQARGYGTAFCLLYLSHVHPTGSATVIVVVLLIGGGRGGLEVRSRPQRRVPGSKPDSSEDPPYVTLCVLNHTWEVKHPPLVWSEVWRGCTQVLLVI</sequence>
<name>A0A4Y2F0E5_ARAVE</name>
<dbReference type="Proteomes" id="UP000499080">
    <property type="component" value="Unassembled WGS sequence"/>
</dbReference>